<dbReference type="InterPro" id="IPR043502">
    <property type="entry name" value="DNA/RNA_pol_sf"/>
</dbReference>
<keyword evidence="3 5" id="KW-0547">Nucleotide-binding</keyword>
<evidence type="ECO:0000256" key="2">
    <source>
        <dbReference type="ARBA" id="ARBA00022695"/>
    </source>
</evidence>
<evidence type="ECO:0000256" key="5">
    <source>
        <dbReference type="RuleBase" id="RU364050"/>
    </source>
</evidence>
<evidence type="ECO:0000256" key="3">
    <source>
        <dbReference type="ARBA" id="ARBA00022741"/>
    </source>
</evidence>
<dbReference type="EC" id="2.7.7.48" evidence="5"/>
<dbReference type="GO" id="GO:0003968">
    <property type="term" value="F:RNA-directed RNA polymerase activity"/>
    <property type="evidence" value="ECO:0007669"/>
    <property type="project" value="UniProtKB-KW"/>
</dbReference>
<name>A0AA51UAT2_9VIRU</name>
<dbReference type="SUPFAM" id="SSF56672">
    <property type="entry name" value="DNA/RNA polymerases"/>
    <property type="match status" value="1"/>
</dbReference>
<keyword evidence="5 6" id="KW-0696">RNA-directed RNA polymerase</keyword>
<keyword evidence="2 5" id="KW-0548">Nucleotidyltransferase</keyword>
<organism evidence="6">
    <name type="scientific">Uromyces fabae virus</name>
    <dbReference type="NCBI Taxonomy" id="3069272"/>
    <lineage>
        <taxon>Viruses</taxon>
        <taxon>Riboviria</taxon>
    </lineage>
</organism>
<evidence type="ECO:0000256" key="4">
    <source>
        <dbReference type="ARBA" id="ARBA00048744"/>
    </source>
</evidence>
<sequence>MIHDHSFYETTVGGQDVGLLDKIHSEFAIANALLSYKAARQPTGLEVRREGRKLEAVSEPANKAEKSVKRSERFYVSMHEAGEYDMDMRDNKYQTSIPTFLDENMVPTDNPGQAIWCTTRIVSFEKPQHYVEASGRISLPQMLKYNLILEEQVLTGWIRVNGYYILYIYIPYLPYNAVRATAYVGSCVVGNKRAGTGIERRDWYAPFDKVPGIYNNHKIFTDIHIKKGQFPREKITQDHHTLLRPEEILKAIWQPYHEKRQRNGKILELRVRATNDERLVAIDMLIGKVEQLGVNTEAAVSTLMLYIVLAPLFAVRLLTTIINEAKSAEEFKAALKYEGVVSKQLQHLNRSDLNYVFELNVLVNRIDSRVDWDDERSKRTTGSNTVQLDPEEVRSIAKKIFIDGRTLGKKAKKMEWDEYWATRWARMPNGSFISQYEEDIKHKRACPINTMANKTSVLSSMGNVGFDYFFNRQPELFAKTSTKYEWGKVRALFGCDVTSYVMADFAMSNCEETLPAYFPVGKSANDAYVRHVMSRMSEGVPVCYDYDDFNAQHSVSSMVAVLQAWGDVYRDMLTPDQLKAYLWTISSLRNMRTMWSDTNEVTETTATLYSGWRHTSFINTILNRVYLEKAGLKQHLDYAIHNGDDMFGVAPNVQSALQLIENARLLGVRAQTSKMNIGTIAEFLRVDGRAKDDTGAQYLTRACATAVHSRIEAAAVSSLRAGVEATITRVDSLVARGADKVQVKKIEDMILLNLYNQFGVDPKLHDTYIRLHPVQGGRNEDAEKSKYKIKEVILPSLDRSEELYAAYVDRGGQDYINYLAATYDVSIDDLDRNIIRSINKMMVKGVKTSMEIVGDSRRNIDYYIANYKVFSNTKDVAHITKAKLLGHHGLHIPSEGTRELWLWMKRTGN</sequence>
<evidence type="ECO:0000256" key="1">
    <source>
        <dbReference type="ARBA" id="ARBA00022679"/>
    </source>
</evidence>
<protein>
    <recommendedName>
        <fullName evidence="5">RNA-directed RNA polymerase</fullName>
        <ecNumber evidence="5">2.7.7.48</ecNumber>
    </recommendedName>
</protein>
<dbReference type="GO" id="GO:0006351">
    <property type="term" value="P:DNA-templated transcription"/>
    <property type="evidence" value="ECO:0007669"/>
    <property type="project" value="InterPro"/>
</dbReference>
<dbReference type="GO" id="GO:0000166">
    <property type="term" value="F:nucleotide binding"/>
    <property type="evidence" value="ECO:0007669"/>
    <property type="project" value="UniProtKB-KW"/>
</dbReference>
<dbReference type="GO" id="GO:0003723">
    <property type="term" value="F:RNA binding"/>
    <property type="evidence" value="ECO:0007669"/>
    <property type="project" value="InterPro"/>
</dbReference>
<comment type="catalytic activity">
    <reaction evidence="4 5">
        <text>RNA(n) + a ribonucleoside 5'-triphosphate = RNA(n+1) + diphosphate</text>
        <dbReference type="Rhea" id="RHEA:21248"/>
        <dbReference type="Rhea" id="RHEA-COMP:14527"/>
        <dbReference type="Rhea" id="RHEA-COMP:17342"/>
        <dbReference type="ChEBI" id="CHEBI:33019"/>
        <dbReference type="ChEBI" id="CHEBI:61557"/>
        <dbReference type="ChEBI" id="CHEBI:140395"/>
        <dbReference type="EC" id="2.7.7.48"/>
    </reaction>
</comment>
<keyword evidence="1 5" id="KW-0808">Transferase</keyword>
<reference evidence="6" key="1">
    <citation type="journal article" date="2023" name="Viruses">
        <title>Mycoviruses in the Rust Fungus Uromyces fabae.</title>
        <authorList>
            <person name="Seitz J.M."/>
            <person name="Voegele R.T."/>
            <person name="Link T.I."/>
        </authorList>
    </citation>
    <scope>NUCLEOTIDE SEQUENCE</scope>
    <source>
        <strain evidence="6">Ufvs_5</strain>
    </source>
</reference>
<evidence type="ECO:0000313" key="6">
    <source>
        <dbReference type="EMBL" id="WMV64386.1"/>
    </source>
</evidence>
<dbReference type="InterPro" id="IPR001795">
    <property type="entry name" value="RNA-dir_pol_luteovirus"/>
</dbReference>
<dbReference type="Pfam" id="PF02123">
    <property type="entry name" value="RdRP_4"/>
    <property type="match status" value="1"/>
</dbReference>
<proteinExistence type="predicted"/>
<reference evidence="6" key="2">
    <citation type="submission" date="2023-05" db="EMBL/GenBank/DDBJ databases">
        <authorList>
            <person name="Seitz J."/>
            <person name="Voegele R.T."/>
            <person name="Link T.I."/>
        </authorList>
    </citation>
    <scope>NUCLEOTIDE SEQUENCE</scope>
    <source>
        <strain evidence="6">Ufvs_5</strain>
    </source>
</reference>
<dbReference type="EMBL" id="OQ995228">
    <property type="protein sequence ID" value="WMV64386.1"/>
    <property type="molecule type" value="Genomic_RNA"/>
</dbReference>
<accession>A0AA51UAT2</accession>
<keyword evidence="5" id="KW-0693">Viral RNA replication</keyword>